<keyword evidence="1" id="KW-0812">Transmembrane</keyword>
<feature type="transmembrane region" description="Helical" evidence="1">
    <location>
        <begin position="37"/>
        <end position="59"/>
    </location>
</feature>
<evidence type="ECO:0000313" key="2">
    <source>
        <dbReference type="EMBL" id="MDV6262159.1"/>
    </source>
</evidence>
<name>A0ABU4BD80_9NOCA</name>
<reference evidence="2 3" key="1">
    <citation type="submission" date="2023-10" db="EMBL/GenBank/DDBJ databases">
        <title>Development of a sustainable strategy for remediation of hydrocarbon-contaminated territories based on the waste exchange concept.</title>
        <authorList>
            <person name="Krivoruchko A."/>
        </authorList>
    </citation>
    <scope>NUCLEOTIDE SEQUENCE [LARGE SCALE GENOMIC DNA]</scope>
    <source>
        <strain evidence="2 3">IEGM 1323</strain>
    </source>
</reference>
<keyword evidence="1" id="KW-0472">Membrane</keyword>
<proteinExistence type="predicted"/>
<gene>
    <name evidence="2" type="ORF">R3P96_12490</name>
</gene>
<dbReference type="Proteomes" id="UP001185755">
    <property type="component" value="Unassembled WGS sequence"/>
</dbReference>
<protein>
    <submittedName>
        <fullName evidence="2">Uncharacterized protein</fullName>
    </submittedName>
</protein>
<keyword evidence="3" id="KW-1185">Reference proteome</keyword>
<evidence type="ECO:0000313" key="3">
    <source>
        <dbReference type="Proteomes" id="UP001185755"/>
    </source>
</evidence>
<dbReference type="RefSeq" id="WP_317564616.1">
    <property type="nucleotide sequence ID" value="NZ_JAWLJX010000003.1"/>
</dbReference>
<accession>A0ABU4BD80</accession>
<evidence type="ECO:0000256" key="1">
    <source>
        <dbReference type="SAM" id="Phobius"/>
    </source>
</evidence>
<keyword evidence="1" id="KW-1133">Transmembrane helix</keyword>
<comment type="caution">
    <text evidence="2">The sequence shown here is derived from an EMBL/GenBank/DDBJ whole genome shotgun (WGS) entry which is preliminary data.</text>
</comment>
<sequence length="60" mass="6098">MMMPTDASSAQTMVATSPVETAVVDASLLETRWGGRVVASAFVVLAAGLSWVLAATAMIG</sequence>
<dbReference type="EMBL" id="JAWLJX010000003">
    <property type="protein sequence ID" value="MDV6262159.1"/>
    <property type="molecule type" value="Genomic_DNA"/>
</dbReference>
<organism evidence="2 3">
    <name type="scientific">Rhodococcoides yunnanense</name>
    <dbReference type="NCBI Taxonomy" id="278209"/>
    <lineage>
        <taxon>Bacteria</taxon>
        <taxon>Bacillati</taxon>
        <taxon>Actinomycetota</taxon>
        <taxon>Actinomycetes</taxon>
        <taxon>Mycobacteriales</taxon>
        <taxon>Nocardiaceae</taxon>
        <taxon>Rhodococcoides</taxon>
    </lineage>
</organism>